<gene>
    <name evidence="1" type="ORF">DX912_01765</name>
</gene>
<dbReference type="AlphaFoldDB" id="A0A3D8VJH0"/>
<dbReference type="EMBL" id="QTJR01000001">
    <property type="protein sequence ID" value="RDY69507.1"/>
    <property type="molecule type" value="Genomic_DNA"/>
</dbReference>
<dbReference type="Proteomes" id="UP000256829">
    <property type="component" value="Unassembled WGS sequence"/>
</dbReference>
<name>A0A3D8VJH0_9GAMM</name>
<comment type="caution">
    <text evidence="1">The sequence shown here is derived from an EMBL/GenBank/DDBJ whole genome shotgun (WGS) entry which is preliminary data.</text>
</comment>
<proteinExistence type="predicted"/>
<evidence type="ECO:0008006" key="3">
    <source>
        <dbReference type="Google" id="ProtNLM"/>
    </source>
</evidence>
<evidence type="ECO:0000313" key="1">
    <source>
        <dbReference type="EMBL" id="RDY69507.1"/>
    </source>
</evidence>
<accession>A0A3D8VJH0</accession>
<sequence length="166" mass="16813">MRPNVSIARAAVAGLLLVGVALGSGCSWFRKGSDLYAQSPETRPLEVPPDLDLPRTDTAVNVPSAAARQSVESGQASGGFGLATGREEAFAKVGEALAAVQGVTITSRAEALGVYDVSYEGANFLVRVAGASAGSYVSAVDPRGLPATGAAPKKLIDTLRTALGAQ</sequence>
<dbReference type="PROSITE" id="PS51257">
    <property type="entry name" value="PROKAR_LIPOPROTEIN"/>
    <property type="match status" value="1"/>
</dbReference>
<dbReference type="RefSeq" id="WP_115840726.1">
    <property type="nucleotide sequence ID" value="NZ_CP172310.1"/>
</dbReference>
<keyword evidence="2" id="KW-1185">Reference proteome</keyword>
<protein>
    <recommendedName>
        <fullName evidence="3">Beta-barrel assembly machine subunit BamC</fullName>
    </recommendedName>
</protein>
<reference evidence="1 2" key="1">
    <citation type="submission" date="2018-08" db="EMBL/GenBank/DDBJ databases">
        <title>Lysobacter soli KCTC 22011, whole genome shotgun sequence.</title>
        <authorList>
            <person name="Zhang X."/>
            <person name="Feng G."/>
            <person name="Zhu H."/>
        </authorList>
    </citation>
    <scope>NUCLEOTIDE SEQUENCE [LARGE SCALE GENOMIC DNA]</scope>
    <source>
        <strain evidence="1 2">KCTC 22011</strain>
    </source>
</reference>
<evidence type="ECO:0000313" key="2">
    <source>
        <dbReference type="Proteomes" id="UP000256829"/>
    </source>
</evidence>
<organism evidence="1 2">
    <name type="scientific">Lysobacter soli</name>
    <dbReference type="NCBI Taxonomy" id="453783"/>
    <lineage>
        <taxon>Bacteria</taxon>
        <taxon>Pseudomonadati</taxon>
        <taxon>Pseudomonadota</taxon>
        <taxon>Gammaproteobacteria</taxon>
        <taxon>Lysobacterales</taxon>
        <taxon>Lysobacteraceae</taxon>
        <taxon>Lysobacter</taxon>
    </lineage>
</organism>